<reference evidence="1" key="1">
    <citation type="submission" date="2018-05" db="EMBL/GenBank/DDBJ databases">
        <authorList>
            <person name="Lanie J.A."/>
            <person name="Ng W.-L."/>
            <person name="Kazmierczak K.M."/>
            <person name="Andrzejewski T.M."/>
            <person name="Davidsen T.M."/>
            <person name="Wayne K.J."/>
            <person name="Tettelin H."/>
            <person name="Glass J.I."/>
            <person name="Rusch D."/>
            <person name="Podicherti R."/>
            <person name="Tsui H.-C.T."/>
            <person name="Winkler M.E."/>
        </authorList>
    </citation>
    <scope>NUCLEOTIDE SEQUENCE</scope>
</reference>
<organism evidence="1">
    <name type="scientific">marine metagenome</name>
    <dbReference type="NCBI Taxonomy" id="408172"/>
    <lineage>
        <taxon>unclassified sequences</taxon>
        <taxon>metagenomes</taxon>
        <taxon>ecological metagenomes</taxon>
    </lineage>
</organism>
<feature type="non-terminal residue" evidence="1">
    <location>
        <position position="85"/>
    </location>
</feature>
<gene>
    <name evidence="1" type="ORF">METZ01_LOCUS370644</name>
</gene>
<dbReference type="AlphaFoldDB" id="A0A382T6K8"/>
<sequence>MTVEDFMVSAKISAEEISAIGISLGERIFNSVSKTVEQVGCNTNLGIILLCAPISQALFSKQGAINIKNIQNSLNGLLADLSAED</sequence>
<dbReference type="GO" id="GO:0046917">
    <property type="term" value="F:triphosphoribosyl-dephospho-CoA synthase activity"/>
    <property type="evidence" value="ECO:0007669"/>
    <property type="project" value="InterPro"/>
</dbReference>
<dbReference type="EMBL" id="UINC01134320">
    <property type="protein sequence ID" value="SVD17790.1"/>
    <property type="molecule type" value="Genomic_DNA"/>
</dbReference>
<protein>
    <submittedName>
        <fullName evidence="1">Uncharacterized protein</fullName>
    </submittedName>
</protein>
<accession>A0A382T6K8</accession>
<name>A0A382T6K8_9ZZZZ</name>
<dbReference type="Pfam" id="PF01874">
    <property type="entry name" value="CitG"/>
    <property type="match status" value="1"/>
</dbReference>
<dbReference type="InterPro" id="IPR002736">
    <property type="entry name" value="CitG"/>
</dbReference>
<evidence type="ECO:0000313" key="1">
    <source>
        <dbReference type="EMBL" id="SVD17790.1"/>
    </source>
</evidence>
<dbReference type="Gene3D" id="1.10.4200.10">
    <property type="entry name" value="Triphosphoribosyl-dephospho-CoA protein"/>
    <property type="match status" value="1"/>
</dbReference>
<dbReference type="GO" id="GO:0005524">
    <property type="term" value="F:ATP binding"/>
    <property type="evidence" value="ECO:0007669"/>
    <property type="project" value="InterPro"/>
</dbReference>
<proteinExistence type="predicted"/>